<reference evidence="1" key="1">
    <citation type="submission" date="2018-02" db="EMBL/GenBank/DDBJ databases">
        <title>Rhizophora mucronata_Transcriptome.</title>
        <authorList>
            <person name="Meera S.P."/>
            <person name="Sreeshan A."/>
            <person name="Augustine A."/>
        </authorList>
    </citation>
    <scope>NUCLEOTIDE SEQUENCE</scope>
    <source>
        <tissue evidence="1">Leaf</tissue>
    </source>
</reference>
<name>A0A2P2NQZ7_RHIMU</name>
<proteinExistence type="predicted"/>
<protein>
    <submittedName>
        <fullName evidence="1">Uncharacterized protein</fullName>
    </submittedName>
</protein>
<organism evidence="1">
    <name type="scientific">Rhizophora mucronata</name>
    <name type="common">Asiatic mangrove</name>
    <dbReference type="NCBI Taxonomy" id="61149"/>
    <lineage>
        <taxon>Eukaryota</taxon>
        <taxon>Viridiplantae</taxon>
        <taxon>Streptophyta</taxon>
        <taxon>Embryophyta</taxon>
        <taxon>Tracheophyta</taxon>
        <taxon>Spermatophyta</taxon>
        <taxon>Magnoliopsida</taxon>
        <taxon>eudicotyledons</taxon>
        <taxon>Gunneridae</taxon>
        <taxon>Pentapetalae</taxon>
        <taxon>rosids</taxon>
        <taxon>fabids</taxon>
        <taxon>Malpighiales</taxon>
        <taxon>Rhizophoraceae</taxon>
        <taxon>Rhizophora</taxon>
    </lineage>
</organism>
<evidence type="ECO:0000313" key="1">
    <source>
        <dbReference type="EMBL" id="MBX44928.1"/>
    </source>
</evidence>
<sequence>MSISKAKISIKSQEECSQNNAEITSLFSDPT</sequence>
<dbReference type="EMBL" id="GGEC01064444">
    <property type="protein sequence ID" value="MBX44928.1"/>
    <property type="molecule type" value="Transcribed_RNA"/>
</dbReference>
<dbReference type="AlphaFoldDB" id="A0A2P2NQZ7"/>
<accession>A0A2P2NQZ7</accession>